<feature type="domain" description="Phosphoribosyltransferase" evidence="1">
    <location>
        <begin position="15"/>
        <end position="201"/>
    </location>
</feature>
<proteinExistence type="predicted"/>
<reference evidence="2 3" key="1">
    <citation type="journal article" date="2014" name="PLoS Genet.">
        <title>Phylogenetically driven sequencing of extremely halophilic archaea reveals strategies for static and dynamic osmo-response.</title>
        <authorList>
            <person name="Becker E.A."/>
            <person name="Seitzer P.M."/>
            <person name="Tritt A."/>
            <person name="Larsen D."/>
            <person name="Krusor M."/>
            <person name="Yao A.I."/>
            <person name="Wu D."/>
            <person name="Madern D."/>
            <person name="Eisen J.A."/>
            <person name="Darling A.E."/>
            <person name="Facciotti M.T."/>
        </authorList>
    </citation>
    <scope>NUCLEOTIDE SEQUENCE [LARGE SCALE GENOMIC DNA]</scope>
    <source>
        <strain evidence="2 3">AJ5</strain>
    </source>
</reference>
<sequence>MAVVGTSMTAFDDRTDAGERLAAELERRGLEVEVVLGIPRGALPVARPVADALEADLDVVVARKMGAPNNPELALGAVASDGSVWYNDDLVDRLDVSETYLEEIREEEAENARKKADRYRDSEELPDLEDERVVVVDDGVATGATANACLRQVREAGAAFVALAVPVGSPRSIAELEDEADEVIALRTPENFRAVGQFYRDFGQVTDQEAIGYLEGDG</sequence>
<name>M0LW82_NATLA</name>
<keyword evidence="2" id="KW-0328">Glycosyltransferase</keyword>
<dbReference type="InParanoid" id="M0LW82"/>
<protein>
    <submittedName>
        <fullName evidence="2">Phosphoribosyltransferase</fullName>
    </submittedName>
</protein>
<comment type="caution">
    <text evidence="2">The sequence shown here is derived from an EMBL/GenBank/DDBJ whole genome shotgun (WGS) entry which is preliminary data.</text>
</comment>
<dbReference type="PATRIC" id="fig|358396.7.peg.188"/>
<accession>M0LW82</accession>
<dbReference type="STRING" id="358396.CHINAEXTREME_08610"/>
<keyword evidence="2" id="KW-0808">Transferase</keyword>
<dbReference type="AlphaFoldDB" id="M0LW82"/>
<dbReference type="Pfam" id="PF00156">
    <property type="entry name" value="Pribosyltran"/>
    <property type="match status" value="1"/>
</dbReference>
<dbReference type="eggNOG" id="arCOG00041">
    <property type="taxonomic scope" value="Archaea"/>
</dbReference>
<dbReference type="CDD" id="cd06223">
    <property type="entry name" value="PRTases_typeI"/>
    <property type="match status" value="1"/>
</dbReference>
<dbReference type="EMBL" id="AOLZ01000012">
    <property type="protein sequence ID" value="EMA37413.1"/>
    <property type="molecule type" value="Genomic_DNA"/>
</dbReference>
<dbReference type="InterPro" id="IPR000836">
    <property type="entry name" value="PRTase_dom"/>
</dbReference>
<dbReference type="Gene3D" id="3.30.1310.20">
    <property type="entry name" value="PRTase-like"/>
    <property type="match status" value="1"/>
</dbReference>
<dbReference type="InterPro" id="IPR029057">
    <property type="entry name" value="PRTase-like"/>
</dbReference>
<evidence type="ECO:0000313" key="2">
    <source>
        <dbReference type="EMBL" id="EMA37413.1"/>
    </source>
</evidence>
<gene>
    <name evidence="2" type="ORF">C445_00951</name>
</gene>
<evidence type="ECO:0000313" key="3">
    <source>
        <dbReference type="Proteomes" id="UP000011555"/>
    </source>
</evidence>
<evidence type="ECO:0000259" key="1">
    <source>
        <dbReference type="Pfam" id="PF00156"/>
    </source>
</evidence>
<dbReference type="SUPFAM" id="SSF53271">
    <property type="entry name" value="PRTase-like"/>
    <property type="match status" value="1"/>
</dbReference>
<keyword evidence="3" id="KW-1185">Reference proteome</keyword>
<dbReference type="GO" id="GO:0016757">
    <property type="term" value="F:glycosyltransferase activity"/>
    <property type="evidence" value="ECO:0007669"/>
    <property type="project" value="UniProtKB-KW"/>
</dbReference>
<organism evidence="2 3">
    <name type="scientific">Natronobacterium lacisalsi AJ5</name>
    <dbReference type="NCBI Taxonomy" id="358396"/>
    <lineage>
        <taxon>Archaea</taxon>
        <taxon>Methanobacteriati</taxon>
        <taxon>Methanobacteriota</taxon>
        <taxon>Stenosarchaea group</taxon>
        <taxon>Halobacteria</taxon>
        <taxon>Halobacteriales</taxon>
        <taxon>Natrialbaceae</taxon>
        <taxon>Natronobacterium</taxon>
    </lineage>
</organism>
<dbReference type="Gene3D" id="3.40.50.2020">
    <property type="match status" value="1"/>
</dbReference>
<dbReference type="Proteomes" id="UP000011555">
    <property type="component" value="Unassembled WGS sequence"/>
</dbReference>